<evidence type="ECO:0000313" key="3">
    <source>
        <dbReference type="EMBL" id="MCG9971820.1"/>
    </source>
</evidence>
<keyword evidence="1" id="KW-0732">Signal</keyword>
<organism evidence="3 4">
    <name type="scientific">Christiangramia crocea</name>
    <dbReference type="NCBI Taxonomy" id="2904124"/>
    <lineage>
        <taxon>Bacteria</taxon>
        <taxon>Pseudomonadati</taxon>
        <taxon>Bacteroidota</taxon>
        <taxon>Flavobacteriia</taxon>
        <taxon>Flavobacteriales</taxon>
        <taxon>Flavobacteriaceae</taxon>
        <taxon>Christiangramia</taxon>
    </lineage>
</organism>
<dbReference type="AlphaFoldDB" id="A0A9X2A655"/>
<evidence type="ECO:0000256" key="1">
    <source>
        <dbReference type="SAM" id="SignalP"/>
    </source>
</evidence>
<feature type="signal peptide" evidence="1">
    <location>
        <begin position="1"/>
        <end position="21"/>
    </location>
</feature>
<gene>
    <name evidence="3" type="ORF">LU635_09250</name>
</gene>
<dbReference type="Proteomes" id="UP001139344">
    <property type="component" value="Unassembled WGS sequence"/>
</dbReference>
<dbReference type="InterPro" id="IPR027843">
    <property type="entry name" value="DUF4440"/>
</dbReference>
<accession>A0A9X2A655</accession>
<dbReference type="EMBL" id="JAJSON010000020">
    <property type="protein sequence ID" value="MCG9971820.1"/>
    <property type="molecule type" value="Genomic_DNA"/>
</dbReference>
<dbReference type="PROSITE" id="PS51257">
    <property type="entry name" value="PROKAR_LIPOPROTEIN"/>
    <property type="match status" value="1"/>
</dbReference>
<dbReference type="Gene3D" id="3.10.450.50">
    <property type="match status" value="1"/>
</dbReference>
<name>A0A9X2A655_9FLAO</name>
<feature type="chain" id="PRO_5040756586" evidence="1">
    <location>
        <begin position="22"/>
        <end position="178"/>
    </location>
</feature>
<protein>
    <submittedName>
        <fullName evidence="3">Nuclear transport factor 2 family protein</fullName>
    </submittedName>
</protein>
<sequence length="178" mass="20087">MRKLRFSFLLGAVLLGFTSCADDKSTTKKEASHEITSSESADLKAEEENVRGVIRAYKSALENLTTEGTFKLFADSSKVYESGGVEGTYKDYIDHHLGPELGHFESFKFSDYSLDVEVDLPYAFTTETYVYTIVLNQENSESRTIRKKGVATSVLKKIEGEWKIIKTHSSSRDYKPEQ</sequence>
<dbReference type="RefSeq" id="WP_240098434.1">
    <property type="nucleotide sequence ID" value="NZ_JAJSON010000020.1"/>
</dbReference>
<evidence type="ECO:0000313" key="4">
    <source>
        <dbReference type="Proteomes" id="UP001139344"/>
    </source>
</evidence>
<proteinExistence type="predicted"/>
<reference evidence="3" key="1">
    <citation type="submission" date="2021-12" db="EMBL/GenBank/DDBJ databases">
        <title>Description of Gramella crocea sp. nov., a new bacterium isolated from activated sludge.</title>
        <authorList>
            <person name="Zhang X."/>
        </authorList>
    </citation>
    <scope>NUCLEOTIDE SEQUENCE</scope>
    <source>
        <strain evidence="3">YB25</strain>
    </source>
</reference>
<dbReference type="InterPro" id="IPR032710">
    <property type="entry name" value="NTF2-like_dom_sf"/>
</dbReference>
<comment type="caution">
    <text evidence="3">The sequence shown here is derived from an EMBL/GenBank/DDBJ whole genome shotgun (WGS) entry which is preliminary data.</text>
</comment>
<evidence type="ECO:0000259" key="2">
    <source>
        <dbReference type="Pfam" id="PF14534"/>
    </source>
</evidence>
<dbReference type="SUPFAM" id="SSF54427">
    <property type="entry name" value="NTF2-like"/>
    <property type="match status" value="1"/>
</dbReference>
<dbReference type="Pfam" id="PF14534">
    <property type="entry name" value="DUF4440"/>
    <property type="match status" value="1"/>
</dbReference>
<keyword evidence="4" id="KW-1185">Reference proteome</keyword>
<feature type="domain" description="DUF4440" evidence="2">
    <location>
        <begin position="50"/>
        <end position="164"/>
    </location>
</feature>